<dbReference type="PANTHER" id="PTHR42995">
    <property type="entry name" value="ACETYL-COENZYME A CARBOXYLASE CARBOXYL TRANSFERASE SUBUNIT BETA, CHLOROPLASTIC"/>
    <property type="match status" value="1"/>
</dbReference>
<dbReference type="InterPro" id="IPR034733">
    <property type="entry name" value="AcCoA_carboxyl_beta"/>
</dbReference>
<evidence type="ECO:0000256" key="2">
    <source>
        <dbReference type="ARBA" id="ARBA00022516"/>
    </source>
</evidence>
<dbReference type="HAMAP" id="MF_01395">
    <property type="entry name" value="AcetylCoA_CT_beta"/>
    <property type="match status" value="1"/>
</dbReference>
<dbReference type="GO" id="GO:0003989">
    <property type="term" value="F:acetyl-CoA carboxylase activity"/>
    <property type="evidence" value="ECO:0007669"/>
    <property type="project" value="UniProtKB-EC"/>
</dbReference>
<reference evidence="13" key="1">
    <citation type="submission" date="2009-10" db="EMBL/GenBank/DDBJ databases">
        <title>Diversity of trophic interactions inside an arsenic-rich microbial ecosystem.</title>
        <authorList>
            <person name="Bertin P.N."/>
            <person name="Heinrich-Salmeron A."/>
            <person name="Pelletier E."/>
            <person name="Goulhen-Chollet F."/>
            <person name="Arsene-Ploetze F."/>
            <person name="Gallien S."/>
            <person name="Calteau A."/>
            <person name="Vallenet D."/>
            <person name="Casiot C."/>
            <person name="Chane-Woon-Ming B."/>
            <person name="Giloteaux L."/>
            <person name="Barakat M."/>
            <person name="Bonnefoy V."/>
            <person name="Bruneel O."/>
            <person name="Chandler M."/>
            <person name="Cleiss J."/>
            <person name="Duran R."/>
            <person name="Elbaz-Poulichet F."/>
            <person name="Fonknechten N."/>
            <person name="Lauga B."/>
            <person name="Mornico D."/>
            <person name="Ortet P."/>
            <person name="Schaeffer C."/>
            <person name="Siguier P."/>
            <person name="Alexander Thil Smith A."/>
            <person name="Van Dorsselaer A."/>
            <person name="Weissenbach J."/>
            <person name="Medigue C."/>
            <person name="Le Paslier D."/>
        </authorList>
    </citation>
    <scope>NUCLEOTIDE SEQUENCE</scope>
</reference>
<proteinExistence type="inferred from homology"/>
<keyword evidence="2" id="KW-0444">Lipid biosynthesis</keyword>
<keyword evidence="9" id="KW-0067">ATP-binding</keyword>
<dbReference type="PRINTS" id="PR01070">
    <property type="entry name" value="ACCCTRFRASEB"/>
</dbReference>
<dbReference type="Pfam" id="PF01039">
    <property type="entry name" value="Carboxyl_trans"/>
    <property type="match status" value="1"/>
</dbReference>
<dbReference type="NCBIfam" id="TIGR00515">
    <property type="entry name" value="accD"/>
    <property type="match status" value="1"/>
</dbReference>
<dbReference type="GO" id="GO:0009317">
    <property type="term" value="C:acetyl-CoA carboxylase complex"/>
    <property type="evidence" value="ECO:0007669"/>
    <property type="project" value="InterPro"/>
</dbReference>
<organism evidence="13">
    <name type="scientific">mine drainage metagenome</name>
    <dbReference type="NCBI Taxonomy" id="410659"/>
    <lineage>
        <taxon>unclassified sequences</taxon>
        <taxon>metagenomes</taxon>
        <taxon>ecological metagenomes</taxon>
    </lineage>
</organism>
<protein>
    <submittedName>
        <fullName evidence="13">Acetyl-coenzyme A carboxylase carboxyl transferase subunit beta (ACCase beta chain)</fullName>
        <ecNumber evidence="13">6.4.1.2</ecNumber>
    </submittedName>
</protein>
<dbReference type="EC" id="6.4.1.2" evidence="13"/>
<keyword evidence="7" id="KW-0276">Fatty acid metabolism</keyword>
<evidence type="ECO:0000256" key="11">
    <source>
        <dbReference type="ARBA" id="ARBA00023160"/>
    </source>
</evidence>
<gene>
    <name evidence="13" type="primary">accD</name>
    <name evidence="13" type="ORF">CARN1_0814</name>
</gene>
<evidence type="ECO:0000256" key="3">
    <source>
        <dbReference type="ARBA" id="ARBA00022679"/>
    </source>
</evidence>
<keyword evidence="5" id="KW-0547">Nucleotide-binding</keyword>
<dbReference type="InterPro" id="IPR041010">
    <property type="entry name" value="Znf-ACC"/>
</dbReference>
<dbReference type="SUPFAM" id="SSF52096">
    <property type="entry name" value="ClpP/crotonase"/>
    <property type="match status" value="1"/>
</dbReference>
<dbReference type="Pfam" id="PF17848">
    <property type="entry name" value="Zn_ribbon_ACC"/>
    <property type="match status" value="1"/>
</dbReference>
<evidence type="ECO:0000256" key="4">
    <source>
        <dbReference type="ARBA" id="ARBA00022723"/>
    </source>
</evidence>
<dbReference type="PANTHER" id="PTHR42995:SF5">
    <property type="entry name" value="ACETYL-COENZYME A CARBOXYLASE CARBOXYL TRANSFERASE SUBUNIT BETA, CHLOROPLASTIC"/>
    <property type="match status" value="1"/>
</dbReference>
<evidence type="ECO:0000256" key="10">
    <source>
        <dbReference type="ARBA" id="ARBA00023098"/>
    </source>
</evidence>
<accession>E6PIP3</accession>
<dbReference type="GO" id="GO:0008270">
    <property type="term" value="F:zinc ion binding"/>
    <property type="evidence" value="ECO:0007669"/>
    <property type="project" value="UniProtKB-KW"/>
</dbReference>
<dbReference type="GO" id="GO:0006633">
    <property type="term" value="P:fatty acid biosynthetic process"/>
    <property type="evidence" value="ECO:0007669"/>
    <property type="project" value="UniProtKB-KW"/>
</dbReference>
<dbReference type="AlphaFoldDB" id="E6PIP3"/>
<keyword evidence="6" id="KW-0863">Zinc-finger</keyword>
<evidence type="ECO:0000313" key="13">
    <source>
        <dbReference type="EMBL" id="CBH76334.1"/>
    </source>
</evidence>
<dbReference type="PROSITE" id="PS50980">
    <property type="entry name" value="COA_CT_NTER"/>
    <property type="match status" value="1"/>
</dbReference>
<keyword evidence="13" id="KW-0436">Ligase</keyword>
<sequence>MPMADWLRGGRNREKVRDDAAQWVKCPSCGEVLYRPDLSANLDVCVRCSHHFRMHAHDRILSLIDGDFEEIARGILPADPLSWTDKKSYPQKLAADAAKSGMDEAVLCGFGSIGGYELALGVMDFHFRGGTMGSVVGERLTRLIEAATERGLPCAIFTASGGARMEEGMLALMQMAKTTAAVVRLKASGQPFLTVLTDPTTGGVSASFAFQADVILAERNAMIGFAGRRVIEQTIRQRLPDRFQTAEFLLERGHIDGVVDRPNLKPTLERLLGYARAGMQRRKRAELSA</sequence>
<dbReference type="GO" id="GO:0016740">
    <property type="term" value="F:transferase activity"/>
    <property type="evidence" value="ECO:0007669"/>
    <property type="project" value="UniProtKB-KW"/>
</dbReference>
<evidence type="ECO:0000259" key="12">
    <source>
        <dbReference type="PROSITE" id="PS50980"/>
    </source>
</evidence>
<keyword evidence="11" id="KW-0275">Fatty acid biosynthesis</keyword>
<comment type="caution">
    <text evidence="13">The sequence shown here is derived from an EMBL/GenBank/DDBJ whole genome shotgun (WGS) entry which is preliminary data.</text>
</comment>
<evidence type="ECO:0000256" key="9">
    <source>
        <dbReference type="ARBA" id="ARBA00022840"/>
    </source>
</evidence>
<comment type="subcellular location">
    <subcellularLocation>
        <location evidence="1">Cytoplasm</location>
    </subcellularLocation>
</comment>
<evidence type="ECO:0000256" key="7">
    <source>
        <dbReference type="ARBA" id="ARBA00022832"/>
    </source>
</evidence>
<dbReference type="InterPro" id="IPR011762">
    <property type="entry name" value="COA_CT_N"/>
</dbReference>
<dbReference type="InterPro" id="IPR029045">
    <property type="entry name" value="ClpP/crotonase-like_dom_sf"/>
</dbReference>
<keyword evidence="4" id="KW-0479">Metal-binding</keyword>
<dbReference type="Gene3D" id="3.90.226.10">
    <property type="entry name" value="2-enoyl-CoA Hydratase, Chain A, domain 1"/>
    <property type="match status" value="1"/>
</dbReference>
<feature type="domain" description="CoA carboxyltransferase N-terminal" evidence="12">
    <location>
        <begin position="22"/>
        <end position="289"/>
    </location>
</feature>
<keyword evidence="10" id="KW-0443">Lipid metabolism</keyword>
<dbReference type="GO" id="GO:2001295">
    <property type="term" value="P:malonyl-CoA biosynthetic process"/>
    <property type="evidence" value="ECO:0007669"/>
    <property type="project" value="TreeGrafter"/>
</dbReference>
<dbReference type="EMBL" id="CABL01000019">
    <property type="protein sequence ID" value="CBH76334.1"/>
    <property type="molecule type" value="Genomic_DNA"/>
</dbReference>
<dbReference type="GO" id="GO:0005524">
    <property type="term" value="F:ATP binding"/>
    <property type="evidence" value="ECO:0007669"/>
    <property type="project" value="UniProtKB-KW"/>
</dbReference>
<keyword evidence="3 13" id="KW-0808">Transferase</keyword>
<dbReference type="InterPro" id="IPR000438">
    <property type="entry name" value="Acetyl_CoA_COase_Trfase_b_su"/>
</dbReference>
<evidence type="ECO:0000256" key="1">
    <source>
        <dbReference type="ARBA" id="ARBA00004496"/>
    </source>
</evidence>
<evidence type="ECO:0000256" key="6">
    <source>
        <dbReference type="ARBA" id="ARBA00022771"/>
    </source>
</evidence>
<evidence type="ECO:0000256" key="8">
    <source>
        <dbReference type="ARBA" id="ARBA00022833"/>
    </source>
</evidence>
<evidence type="ECO:0000256" key="5">
    <source>
        <dbReference type="ARBA" id="ARBA00022741"/>
    </source>
</evidence>
<keyword evidence="8" id="KW-0862">Zinc</keyword>
<name>E6PIP3_9ZZZZ</name>